<reference evidence="2 3" key="1">
    <citation type="journal article" date="2016" name="Sci. Rep.">
        <title>The Dendrobium catenatum Lindl. genome sequence provides insights into polysaccharide synthase, floral development and adaptive evolution.</title>
        <authorList>
            <person name="Zhang G.Q."/>
            <person name="Xu Q."/>
            <person name="Bian C."/>
            <person name="Tsai W.C."/>
            <person name="Yeh C.M."/>
            <person name="Liu K.W."/>
            <person name="Yoshida K."/>
            <person name="Zhang L.S."/>
            <person name="Chang S.B."/>
            <person name="Chen F."/>
            <person name="Shi Y."/>
            <person name="Su Y.Y."/>
            <person name="Zhang Y.Q."/>
            <person name="Chen L.J."/>
            <person name="Yin Y."/>
            <person name="Lin M."/>
            <person name="Huang H."/>
            <person name="Deng H."/>
            <person name="Wang Z.W."/>
            <person name="Zhu S.L."/>
            <person name="Zhao X."/>
            <person name="Deng C."/>
            <person name="Niu S.C."/>
            <person name="Huang J."/>
            <person name="Wang M."/>
            <person name="Liu G.H."/>
            <person name="Yang H.J."/>
            <person name="Xiao X.J."/>
            <person name="Hsiao Y.Y."/>
            <person name="Wu W.L."/>
            <person name="Chen Y.Y."/>
            <person name="Mitsuda N."/>
            <person name="Ohme-Takagi M."/>
            <person name="Luo Y.B."/>
            <person name="Van de Peer Y."/>
            <person name="Liu Z.J."/>
        </authorList>
    </citation>
    <scope>NUCLEOTIDE SEQUENCE [LARGE SCALE GENOMIC DNA]</scope>
    <source>
        <tissue evidence="2">The whole plant</tissue>
    </source>
</reference>
<accession>A0A2I0WU17</accession>
<evidence type="ECO:0000313" key="3">
    <source>
        <dbReference type="Proteomes" id="UP000233837"/>
    </source>
</evidence>
<dbReference type="AlphaFoldDB" id="A0A2I0WU17"/>
<protein>
    <submittedName>
        <fullName evidence="2">Uncharacterized protein</fullName>
    </submittedName>
</protein>
<keyword evidence="3" id="KW-1185">Reference proteome</keyword>
<proteinExistence type="predicted"/>
<feature type="compositionally biased region" description="Gly residues" evidence="1">
    <location>
        <begin position="120"/>
        <end position="133"/>
    </location>
</feature>
<dbReference type="PANTHER" id="PTHR26312:SF123">
    <property type="entry name" value="TETRATRICOPEPTIDE REPEAT (TPR)-LIKE SUPERFAMILY PROTEIN"/>
    <property type="match status" value="1"/>
</dbReference>
<dbReference type="Proteomes" id="UP000233837">
    <property type="component" value="Unassembled WGS sequence"/>
</dbReference>
<dbReference type="Gene3D" id="1.25.40.10">
    <property type="entry name" value="Tetratricopeptide repeat domain"/>
    <property type="match status" value="1"/>
</dbReference>
<reference evidence="2 3" key="2">
    <citation type="journal article" date="2017" name="Nature">
        <title>The Apostasia genome and the evolution of orchids.</title>
        <authorList>
            <person name="Zhang G.Q."/>
            <person name="Liu K.W."/>
            <person name="Li Z."/>
            <person name="Lohaus R."/>
            <person name="Hsiao Y.Y."/>
            <person name="Niu S.C."/>
            <person name="Wang J.Y."/>
            <person name="Lin Y.C."/>
            <person name="Xu Q."/>
            <person name="Chen L.J."/>
            <person name="Yoshida K."/>
            <person name="Fujiwara S."/>
            <person name="Wang Z.W."/>
            <person name="Zhang Y.Q."/>
            <person name="Mitsuda N."/>
            <person name="Wang M."/>
            <person name="Liu G.H."/>
            <person name="Pecoraro L."/>
            <person name="Huang H.X."/>
            <person name="Xiao X.J."/>
            <person name="Lin M."/>
            <person name="Wu X.Y."/>
            <person name="Wu W.L."/>
            <person name="Chen Y.Y."/>
            <person name="Chang S.B."/>
            <person name="Sakamoto S."/>
            <person name="Ohme-Takagi M."/>
            <person name="Yagi M."/>
            <person name="Zeng S.J."/>
            <person name="Shen C.Y."/>
            <person name="Yeh C.M."/>
            <person name="Luo Y.B."/>
            <person name="Tsai W.C."/>
            <person name="Van de Peer Y."/>
            <person name="Liu Z.J."/>
        </authorList>
    </citation>
    <scope>NUCLEOTIDE SEQUENCE [LARGE SCALE GENOMIC DNA]</scope>
    <source>
        <tissue evidence="2">The whole plant</tissue>
    </source>
</reference>
<evidence type="ECO:0000256" key="1">
    <source>
        <dbReference type="SAM" id="MobiDB-lite"/>
    </source>
</evidence>
<dbReference type="OrthoDB" id="439046at2759"/>
<dbReference type="EMBL" id="KZ502442">
    <property type="protein sequence ID" value="PKU79151.1"/>
    <property type="molecule type" value="Genomic_DNA"/>
</dbReference>
<gene>
    <name evidence="2" type="ORF">MA16_Dca000495</name>
</gene>
<evidence type="ECO:0000313" key="2">
    <source>
        <dbReference type="EMBL" id="PKU79151.1"/>
    </source>
</evidence>
<name>A0A2I0WU17_9ASPA</name>
<dbReference type="SUPFAM" id="SSF48452">
    <property type="entry name" value="TPR-like"/>
    <property type="match status" value="1"/>
</dbReference>
<feature type="region of interest" description="Disordered" evidence="1">
    <location>
        <begin position="120"/>
        <end position="143"/>
    </location>
</feature>
<dbReference type="PANTHER" id="PTHR26312">
    <property type="entry name" value="TETRATRICOPEPTIDE REPEAT PROTEIN 5"/>
    <property type="match status" value="1"/>
</dbReference>
<sequence length="260" mass="28415">MGAATIVQAGSISSSSDIYNMFPRSPAGGNETRVSFHRRNLSTRLSLDLREKRDLPSPTGKMNLLRRVRSDTDLIGTTPLSLRGARSSTPATLAEVEEANLVTGGWNRIEVVEEEFLGGGKGNGKKSAGGSGSRGSDNGDQDIGSYYQERLRADPGNPLLLTNYGRFLHEVEENFKKAEEYYSRAILVSPDDGEVLSLYGRLLWESQRDCKRAEAYYERAVAASPADCYVLGSYAHFLWDAADEEEVGRAALTAPLVEAL</sequence>
<dbReference type="InterPro" id="IPR011990">
    <property type="entry name" value="TPR-like_helical_dom_sf"/>
</dbReference>
<organism evidence="2 3">
    <name type="scientific">Dendrobium catenatum</name>
    <dbReference type="NCBI Taxonomy" id="906689"/>
    <lineage>
        <taxon>Eukaryota</taxon>
        <taxon>Viridiplantae</taxon>
        <taxon>Streptophyta</taxon>
        <taxon>Embryophyta</taxon>
        <taxon>Tracheophyta</taxon>
        <taxon>Spermatophyta</taxon>
        <taxon>Magnoliopsida</taxon>
        <taxon>Liliopsida</taxon>
        <taxon>Asparagales</taxon>
        <taxon>Orchidaceae</taxon>
        <taxon>Epidendroideae</taxon>
        <taxon>Malaxideae</taxon>
        <taxon>Dendrobiinae</taxon>
        <taxon>Dendrobium</taxon>
    </lineage>
</organism>